<dbReference type="Pfam" id="PF01933">
    <property type="entry name" value="CofD"/>
    <property type="match status" value="1"/>
</dbReference>
<dbReference type="EMBL" id="DRIE01000089">
    <property type="protein sequence ID" value="HEC57244.1"/>
    <property type="molecule type" value="Genomic_DNA"/>
</dbReference>
<reference evidence="4" key="2">
    <citation type="journal article" date="2020" name="mSystems">
        <title>Genome- and Community-Level Interaction Insights into Carbon Utilization and Element Cycling Functions of Hydrothermarchaeota in Hydrothermal Sediment.</title>
        <authorList>
            <person name="Zhou Z."/>
            <person name="Liu Y."/>
            <person name="Xu W."/>
            <person name="Pan J."/>
            <person name="Luo Z.H."/>
            <person name="Li M."/>
        </authorList>
    </citation>
    <scope>NUCLEOTIDE SEQUENCE [LARGE SCALE GENOMIC DNA]</scope>
    <source>
        <strain evidence="4">HyVt-386</strain>
    </source>
</reference>
<comment type="subunit">
    <text evidence="3">Homodimer.</text>
</comment>
<comment type="cofactor">
    <cofactor evidence="3">
        <name>Mg(2+)</name>
        <dbReference type="ChEBI" id="CHEBI:18420"/>
    </cofactor>
</comment>
<dbReference type="InterPro" id="IPR038136">
    <property type="entry name" value="CofD-like_dom_sf"/>
</dbReference>
<protein>
    <recommendedName>
        <fullName evidence="3">2-phospho-L-lactate transferase</fullName>
        <ecNumber evidence="3">2.7.8.28</ecNumber>
    </recommendedName>
    <alternativeName>
        <fullName evidence="3">EPPG:FO PEP transferase</fullName>
    </alternativeName>
</protein>
<dbReference type="NCBIfam" id="TIGR01819">
    <property type="entry name" value="F420_cofD"/>
    <property type="match status" value="1"/>
</dbReference>
<comment type="catalytic activity">
    <reaction evidence="3">
        <text>(2S)-lactyl-2-diphospho-5'-guanosine + 7,8-didemethyl-8-hydroxy-5-deazariboflavin = oxidized coenzyme F420-0 + GMP + H(+)</text>
        <dbReference type="Rhea" id="RHEA:63444"/>
        <dbReference type="ChEBI" id="CHEBI:15378"/>
        <dbReference type="ChEBI" id="CHEBI:58115"/>
        <dbReference type="ChEBI" id="CHEBI:59435"/>
        <dbReference type="ChEBI" id="CHEBI:59904"/>
        <dbReference type="ChEBI" id="CHEBI:59907"/>
        <dbReference type="EC" id="2.7.8.28"/>
    </reaction>
</comment>
<dbReference type="HAMAP" id="MF_01257">
    <property type="entry name" value="CofD"/>
    <property type="match status" value="1"/>
</dbReference>
<dbReference type="GO" id="GO:0052645">
    <property type="term" value="P:F420-0 metabolic process"/>
    <property type="evidence" value="ECO:0007669"/>
    <property type="project" value="UniProtKB-UniRule"/>
</dbReference>
<comment type="pathway">
    <text evidence="3">Cofactor biosynthesis; coenzyme F420 biosynthesis.</text>
</comment>
<evidence type="ECO:0000313" key="4">
    <source>
        <dbReference type="EMBL" id="HEC57244.1"/>
    </source>
</evidence>
<comment type="function">
    <text evidence="3">Catalyzes the transfer of the 2-phospholactate moiety from (2S)-lactyl-2-diphospho-5'-guanosine to 7,8-didemethyl-8-hydroxy-5-deazariboflavin (FO) with the formation of oxidized coenzyme F420-0 and GMP.</text>
</comment>
<comment type="caution">
    <text evidence="5">The sequence shown here is derived from an EMBL/GenBank/DDBJ whole genome shotgun (WGS) entry which is preliminary data.</text>
</comment>
<dbReference type="Proteomes" id="UP000885936">
    <property type="component" value="Unassembled WGS sequence"/>
</dbReference>
<feature type="binding site" evidence="3">
    <location>
        <position position="48"/>
    </location>
    <ligand>
        <name>7,8-didemethyl-8-hydroxy-5-deazariboflavin</name>
        <dbReference type="ChEBI" id="CHEBI:59904"/>
    </ligand>
</feature>
<dbReference type="Proteomes" id="UP000185779">
    <property type="component" value="Unassembled WGS sequence"/>
</dbReference>
<dbReference type="STRING" id="1839936.SBU_001136"/>
<keyword evidence="1 3" id="KW-0808">Transferase</keyword>
<dbReference type="PATRIC" id="fig|1839936.3.peg.1148"/>
<dbReference type="SUPFAM" id="SSF142338">
    <property type="entry name" value="CofD-like"/>
    <property type="match status" value="1"/>
</dbReference>
<dbReference type="GO" id="GO:0043743">
    <property type="term" value="F:LPPG:FO 2-phospho-L-lactate transferase activity"/>
    <property type="evidence" value="ECO:0007669"/>
    <property type="project" value="UniProtKB-EC"/>
</dbReference>
<dbReference type="PANTHER" id="PTHR43007">
    <property type="entry name" value="2-PHOSPHO-L-LACTATE TRANSFERASE"/>
    <property type="match status" value="1"/>
</dbReference>
<dbReference type="Gene3D" id="1.10.8.240">
    <property type="entry name" value="CofD-like domain"/>
    <property type="match status" value="1"/>
</dbReference>
<sequence>MILLSGGTGTPKLIQGLMQILSPEDITVIVNTADDTWVSGNLISPDVDTVLYTLAGIIDDSRWWGIRNDTFRTHEQLRLLGHDEGMMIGDLDRATHIQRGELIRGGMNLTEATSVIGKRLGVRSKVLPMSNDPVSTIIETPDGEMGFQRFWVGMRGEPEVLGIRFEGIEAAKPTPEVIDALTSGDVVVIGPSNPITSIGPILALDGIRDCLRDANVLAISPIIGDEPVSGPAGKFMRALGYEVSSRGVLELYADFVDLFIYDVRDRSELEGGRCRVIRTDTLMTDPGKAKALAEFIREVSCN</sequence>
<keyword evidence="2 3" id="KW-0460">Magnesium</keyword>
<dbReference type="CDD" id="cd07186">
    <property type="entry name" value="CofD_like"/>
    <property type="match status" value="1"/>
</dbReference>
<accession>A0A1F2P423</accession>
<name>A0A1F2P423_9EURY</name>
<dbReference type="InterPro" id="IPR010115">
    <property type="entry name" value="FbiA/CofD"/>
</dbReference>
<dbReference type="GO" id="GO:0000287">
    <property type="term" value="F:magnesium ion binding"/>
    <property type="evidence" value="ECO:0007669"/>
    <property type="project" value="InterPro"/>
</dbReference>
<dbReference type="PANTHER" id="PTHR43007:SF1">
    <property type="entry name" value="2-PHOSPHO-L-LACTATE TRANSFERASE"/>
    <property type="match status" value="1"/>
</dbReference>
<organism evidence="5 6">
    <name type="scientific">Candidatus Syntropharchaeum butanivorans</name>
    <dbReference type="NCBI Taxonomy" id="1839936"/>
    <lineage>
        <taxon>Archaea</taxon>
        <taxon>Methanobacteriati</taxon>
        <taxon>Methanobacteriota</taxon>
        <taxon>Stenosarchaea group</taxon>
        <taxon>Methanomicrobia</taxon>
        <taxon>Methanosarcinales</taxon>
        <taxon>ANME-2 cluster</taxon>
        <taxon>Candidatus Syntropharchaeum</taxon>
    </lineage>
</organism>
<gene>
    <name evidence="3" type="primary">cofD</name>
    <name evidence="4" type="ORF">ENI32_05110</name>
    <name evidence="5" type="ORF">SBU_001136</name>
</gene>
<dbReference type="AlphaFoldDB" id="A0A1F2P423"/>
<dbReference type="EMBL" id="LYOR01000005">
    <property type="protein sequence ID" value="OFV65954.1"/>
    <property type="molecule type" value="Genomic_DNA"/>
</dbReference>
<reference evidence="5 6" key="1">
    <citation type="submission" date="2016-05" db="EMBL/GenBank/DDBJ databases">
        <title>Microbial consortia oxidize butane by reversing methanogenesis.</title>
        <authorList>
            <person name="Laso-Perez R."/>
            <person name="Richter M."/>
            <person name="Wegener G."/>
            <person name="Musat F."/>
        </authorList>
    </citation>
    <scope>NUCLEOTIDE SEQUENCE [LARGE SCALE GENOMIC DNA]</scope>
    <source>
        <strain evidence="5">BOX1</strain>
    </source>
</reference>
<keyword evidence="6" id="KW-1185">Reference proteome</keyword>
<evidence type="ECO:0000256" key="3">
    <source>
        <dbReference type="HAMAP-Rule" id="MF_01257"/>
    </source>
</evidence>
<evidence type="ECO:0000313" key="6">
    <source>
        <dbReference type="Proteomes" id="UP000185779"/>
    </source>
</evidence>
<comment type="similarity">
    <text evidence="3">Belongs to the CofD family.</text>
</comment>
<evidence type="ECO:0000313" key="5">
    <source>
        <dbReference type="EMBL" id="OFV65954.1"/>
    </source>
</evidence>
<dbReference type="UniPathway" id="UPA00071"/>
<dbReference type="InterPro" id="IPR002882">
    <property type="entry name" value="CofD"/>
</dbReference>
<evidence type="ECO:0000256" key="2">
    <source>
        <dbReference type="ARBA" id="ARBA00022842"/>
    </source>
</evidence>
<evidence type="ECO:0000256" key="1">
    <source>
        <dbReference type="ARBA" id="ARBA00022679"/>
    </source>
</evidence>
<proteinExistence type="inferred from homology"/>
<dbReference type="Gene3D" id="3.40.50.10680">
    <property type="entry name" value="CofD-like domains"/>
    <property type="match status" value="1"/>
</dbReference>
<dbReference type="EC" id="2.7.8.28" evidence="3"/>
<comment type="caution">
    <text evidence="3">Lacks conserved residue(s) required for the propagation of feature annotation.</text>
</comment>